<dbReference type="GO" id="GO:0003723">
    <property type="term" value="F:RNA binding"/>
    <property type="evidence" value="ECO:0000318"/>
    <property type="project" value="GO_Central"/>
</dbReference>
<feature type="domain" description="PCI" evidence="2">
    <location>
        <begin position="212"/>
        <end position="400"/>
    </location>
</feature>
<dbReference type="GO" id="GO:0070390">
    <property type="term" value="C:transcription export complex 2"/>
    <property type="evidence" value="ECO:0000318"/>
    <property type="project" value="GO_Central"/>
</dbReference>
<proteinExistence type="inferred from homology"/>
<evidence type="ECO:0000313" key="3">
    <source>
        <dbReference type="EMBL" id="EGF80959.1"/>
    </source>
</evidence>
<gene>
    <name evidence="3" type="ORF">BATDEDRAFT_88221</name>
</gene>
<dbReference type="PANTHER" id="PTHR12732:SF0">
    <property type="entry name" value="PCI DOMAIN-CONTAINING PROTEIN 2"/>
    <property type="match status" value="1"/>
</dbReference>
<protein>
    <recommendedName>
        <fullName evidence="2">PCI domain-containing protein</fullName>
    </recommendedName>
</protein>
<dbReference type="GO" id="GO:0000973">
    <property type="term" value="P:post-transcriptional tethering of RNA polymerase II gene DNA at nuclear periphery"/>
    <property type="evidence" value="ECO:0000318"/>
    <property type="project" value="GO_Central"/>
</dbReference>
<dbReference type="OrthoDB" id="10252687at2759"/>
<dbReference type="EMBL" id="GL882883">
    <property type="protein sequence ID" value="EGF80959.1"/>
    <property type="molecule type" value="Genomic_DNA"/>
</dbReference>
<dbReference type="Proteomes" id="UP000007241">
    <property type="component" value="Unassembled WGS sequence"/>
</dbReference>
<dbReference type="FunCoup" id="F4P194">
    <property type="interactions" value="519"/>
</dbReference>
<dbReference type="PROSITE" id="PS50250">
    <property type="entry name" value="PCI"/>
    <property type="match status" value="1"/>
</dbReference>
<accession>F4P194</accession>
<dbReference type="RefSeq" id="XP_006678764.1">
    <property type="nucleotide sequence ID" value="XM_006678701.1"/>
</dbReference>
<dbReference type="SMART" id="SM00753">
    <property type="entry name" value="PAM"/>
    <property type="match status" value="1"/>
</dbReference>
<dbReference type="Pfam" id="PF01399">
    <property type="entry name" value="PCI"/>
    <property type="match status" value="1"/>
</dbReference>
<dbReference type="InterPro" id="IPR000717">
    <property type="entry name" value="PCI_dom"/>
</dbReference>
<name>F4P194_BATDJ</name>
<dbReference type="AlphaFoldDB" id="F4P194"/>
<keyword evidence="4" id="KW-1185">Reference proteome</keyword>
<dbReference type="InterPro" id="IPR045114">
    <property type="entry name" value="Csn12-like"/>
</dbReference>
<dbReference type="OMA" id="INRMFTL"/>
<dbReference type="GO" id="GO:0016973">
    <property type="term" value="P:poly(A)+ mRNA export from nucleus"/>
    <property type="evidence" value="ECO:0000318"/>
    <property type="project" value="GO_Central"/>
</dbReference>
<dbReference type="STRING" id="684364.F4P194"/>
<sequence>MTPQSPVLQSYIAKLENCIAKENGVLLAEIISISTDHAATMSSILHLPEFRISSAISKLTMPWKDMAHFHVNVLRALERNDLTEAATLQNKLCLSFYQIFPHHTSWSLPVLYVLIRDLRSLSIRADAVLENGKKASHLEEAARTINRAFSACVTDRSSQTNVSRKWGTYFVVNMLFRTYFKLNSTNLCSTILRSLQSADLPNLSQFPISHQVTFKYYTGILAFYSENFESASSSLMFAFDRSLYQTLVDKLNKQSILAYLVPAQLMRGILPHPRLFTKYPAIGNIYQEFVHAVRSGNVKRFDDAFQIHEAELIRRGTWLTIELVRLLVLRTLFRNVWLIHAKASRIHMSVFQRALELASGDQPVDSAQVECFLAIMVDKNFIKGYLSHERQMVVLSNKDPFPSMKSAMVQ</sequence>
<comment type="similarity">
    <text evidence="1">Belongs to the CSN12 family.</text>
</comment>
<organism evidence="3 4">
    <name type="scientific">Batrachochytrium dendrobatidis (strain JAM81 / FGSC 10211)</name>
    <name type="common">Frog chytrid fungus</name>
    <dbReference type="NCBI Taxonomy" id="684364"/>
    <lineage>
        <taxon>Eukaryota</taxon>
        <taxon>Fungi</taxon>
        <taxon>Fungi incertae sedis</taxon>
        <taxon>Chytridiomycota</taxon>
        <taxon>Chytridiomycota incertae sedis</taxon>
        <taxon>Chytridiomycetes</taxon>
        <taxon>Rhizophydiales</taxon>
        <taxon>Rhizophydiales incertae sedis</taxon>
        <taxon>Batrachochytrium</taxon>
    </lineage>
</organism>
<dbReference type="GO" id="GO:0003690">
    <property type="term" value="F:double-stranded DNA binding"/>
    <property type="evidence" value="ECO:0000318"/>
    <property type="project" value="GO_Central"/>
</dbReference>
<dbReference type="InParanoid" id="F4P194"/>
<dbReference type="GO" id="GO:0006368">
    <property type="term" value="P:transcription elongation by RNA polymerase II"/>
    <property type="evidence" value="ECO:0000318"/>
    <property type="project" value="GO_Central"/>
</dbReference>
<evidence type="ECO:0000259" key="2">
    <source>
        <dbReference type="PROSITE" id="PS50250"/>
    </source>
</evidence>
<evidence type="ECO:0000313" key="4">
    <source>
        <dbReference type="Proteomes" id="UP000007241"/>
    </source>
</evidence>
<dbReference type="InterPro" id="IPR036388">
    <property type="entry name" value="WH-like_DNA-bd_sf"/>
</dbReference>
<reference evidence="3 4" key="1">
    <citation type="submission" date="2009-12" db="EMBL/GenBank/DDBJ databases">
        <title>The draft genome of Batrachochytrium dendrobatidis.</title>
        <authorList>
            <consortium name="US DOE Joint Genome Institute (JGI-PGF)"/>
            <person name="Kuo A."/>
            <person name="Salamov A."/>
            <person name="Schmutz J."/>
            <person name="Lucas S."/>
            <person name="Pitluck S."/>
            <person name="Rosenblum E."/>
            <person name="Stajich J."/>
            <person name="Eisen M."/>
            <person name="Grigoriev I.V."/>
        </authorList>
    </citation>
    <scope>NUCLEOTIDE SEQUENCE [LARGE SCALE GENOMIC DNA]</scope>
    <source>
        <strain evidence="4">JAM81 / FGSC 10211</strain>
    </source>
</reference>
<dbReference type="GeneID" id="18243073"/>
<dbReference type="Gene3D" id="1.10.10.10">
    <property type="entry name" value="Winged helix-like DNA-binding domain superfamily/Winged helix DNA-binding domain"/>
    <property type="match status" value="1"/>
</dbReference>
<evidence type="ECO:0000256" key="1">
    <source>
        <dbReference type="ARBA" id="ARBA00025771"/>
    </source>
</evidence>
<dbReference type="HOGENOM" id="CLU_031567_2_1_1"/>
<dbReference type="PANTHER" id="PTHR12732">
    <property type="entry name" value="UNCHARACTERIZED PROTEASOME COMPONENT REGION PCI-CONTAINING"/>
    <property type="match status" value="1"/>
</dbReference>